<evidence type="ECO:0000256" key="1">
    <source>
        <dbReference type="SAM" id="MobiDB-lite"/>
    </source>
</evidence>
<dbReference type="HOGENOM" id="CLU_636944_0_0_1"/>
<accession>I7MM60</accession>
<reference evidence="3" key="1">
    <citation type="journal article" date="2006" name="PLoS Biol.">
        <title>Macronuclear genome sequence of the ciliate Tetrahymena thermophila, a model eukaryote.</title>
        <authorList>
            <person name="Eisen J.A."/>
            <person name="Coyne R.S."/>
            <person name="Wu M."/>
            <person name="Wu D."/>
            <person name="Thiagarajan M."/>
            <person name="Wortman J.R."/>
            <person name="Badger J.H."/>
            <person name="Ren Q."/>
            <person name="Amedeo P."/>
            <person name="Jones K.M."/>
            <person name="Tallon L.J."/>
            <person name="Delcher A.L."/>
            <person name="Salzberg S.L."/>
            <person name="Silva J.C."/>
            <person name="Haas B.J."/>
            <person name="Majoros W.H."/>
            <person name="Farzad M."/>
            <person name="Carlton J.M."/>
            <person name="Smith R.K. Jr."/>
            <person name="Garg J."/>
            <person name="Pearlman R.E."/>
            <person name="Karrer K.M."/>
            <person name="Sun L."/>
            <person name="Manning G."/>
            <person name="Elde N.C."/>
            <person name="Turkewitz A.P."/>
            <person name="Asai D.J."/>
            <person name="Wilkes D.E."/>
            <person name="Wang Y."/>
            <person name="Cai H."/>
            <person name="Collins K."/>
            <person name="Stewart B.A."/>
            <person name="Lee S.R."/>
            <person name="Wilamowska K."/>
            <person name="Weinberg Z."/>
            <person name="Ruzzo W.L."/>
            <person name="Wloga D."/>
            <person name="Gaertig J."/>
            <person name="Frankel J."/>
            <person name="Tsao C.-C."/>
            <person name="Gorovsky M.A."/>
            <person name="Keeling P.J."/>
            <person name="Waller R.F."/>
            <person name="Patron N.J."/>
            <person name="Cherry J.M."/>
            <person name="Stover N.A."/>
            <person name="Krieger C.J."/>
            <person name="del Toro C."/>
            <person name="Ryder H.F."/>
            <person name="Williamson S.C."/>
            <person name="Barbeau R.A."/>
            <person name="Hamilton E.P."/>
            <person name="Orias E."/>
        </authorList>
    </citation>
    <scope>NUCLEOTIDE SEQUENCE [LARGE SCALE GENOMIC DNA]</scope>
    <source>
        <strain evidence="3">SB210</strain>
    </source>
</reference>
<dbReference type="KEGG" id="tet:TTHERM_00298360"/>
<dbReference type="GeneID" id="7839817"/>
<organism evidence="2 3">
    <name type="scientific">Tetrahymena thermophila (strain SB210)</name>
    <dbReference type="NCBI Taxonomy" id="312017"/>
    <lineage>
        <taxon>Eukaryota</taxon>
        <taxon>Sar</taxon>
        <taxon>Alveolata</taxon>
        <taxon>Ciliophora</taxon>
        <taxon>Intramacronucleata</taxon>
        <taxon>Oligohymenophorea</taxon>
        <taxon>Hymenostomatida</taxon>
        <taxon>Tetrahymenina</taxon>
        <taxon>Tetrahymenidae</taxon>
        <taxon>Tetrahymena</taxon>
    </lineage>
</organism>
<name>I7MM60_TETTS</name>
<dbReference type="EMBL" id="GG662449">
    <property type="protein sequence ID" value="EAS04225.1"/>
    <property type="molecule type" value="Genomic_DNA"/>
</dbReference>
<dbReference type="InParanoid" id="I7MM60"/>
<proteinExistence type="predicted"/>
<dbReference type="Proteomes" id="UP000009168">
    <property type="component" value="Unassembled WGS sequence"/>
</dbReference>
<gene>
    <name evidence="2" type="ORF">TTHERM_00298360</name>
</gene>
<evidence type="ECO:0000313" key="2">
    <source>
        <dbReference type="EMBL" id="EAS04225.1"/>
    </source>
</evidence>
<feature type="region of interest" description="Disordered" evidence="1">
    <location>
        <begin position="382"/>
        <end position="431"/>
    </location>
</feature>
<sequence length="431" mass="49565">MNIIYSIPSFAQQNLNMPFDSENNEYDNNNMTFSSLDENNSTQSQNHLQLNNNNSASKNYFSCPFNPNKVILKNSNSKEKFTNIQPCNLFYNLNSEQASDFFYAFNVLPINLNYLSGKKNFSFLSELNRNVDICEMSSDTKAVHIFYQDIAVLPQTYSLINNLSVQEEKYQSFAQKLQLAAQLTINMNNSVSSCNSQQNTFGSRSKNIINEHFASKKDKRMFALSGSFNPKSSRHQFSVHFSQEMIHILGYETDSFMLKCSITGFNEFMMTNEFISNMQTIIEALPTQIMTSSQNEPLKIKQKFYKSQDEAMEAVFSVYLLKGSSLQSISESIIVFEILHILDFQVSTKGKKFVTKKRQFDVSESVFIERYLKTLNQVPQQSDFQLDETSGESRNDTSSKKTKKSIQKASKTFEKGQQKRKSRKAKDFISY</sequence>
<keyword evidence="3" id="KW-1185">Reference proteome</keyword>
<dbReference type="AlphaFoldDB" id="I7MM60"/>
<protein>
    <submittedName>
        <fullName evidence="2">Uncharacterized protein</fullName>
    </submittedName>
</protein>
<evidence type="ECO:0000313" key="3">
    <source>
        <dbReference type="Proteomes" id="UP000009168"/>
    </source>
</evidence>
<dbReference type="RefSeq" id="XP_001024470.1">
    <property type="nucleotide sequence ID" value="XM_001024470.1"/>
</dbReference>